<sequence>MPARDGVADGEKPIGDAAQFEDLDAAGMQCEGKGLPVPRLLSFEYPDPYSGQCQFSAEEQAGRARSADHHIGVHSSPYFRTTFI</sequence>
<name>A0A0N9HY45_9PSEU</name>
<dbReference type="KEGG" id="kphy:AOZ06_28895"/>
<accession>A0A0N9HY45</accession>
<dbReference type="STRING" id="860235.AOZ06_28895"/>
<gene>
    <name evidence="1" type="ORF">AOZ06_28895</name>
</gene>
<keyword evidence="2" id="KW-1185">Reference proteome</keyword>
<dbReference type="Proteomes" id="UP000063699">
    <property type="component" value="Chromosome"/>
</dbReference>
<dbReference type="EMBL" id="CP012752">
    <property type="protein sequence ID" value="ALG10378.1"/>
    <property type="molecule type" value="Genomic_DNA"/>
</dbReference>
<evidence type="ECO:0000313" key="2">
    <source>
        <dbReference type="Proteomes" id="UP000063699"/>
    </source>
</evidence>
<organism evidence="1 2">
    <name type="scientific">Kibdelosporangium phytohabitans</name>
    <dbReference type="NCBI Taxonomy" id="860235"/>
    <lineage>
        <taxon>Bacteria</taxon>
        <taxon>Bacillati</taxon>
        <taxon>Actinomycetota</taxon>
        <taxon>Actinomycetes</taxon>
        <taxon>Pseudonocardiales</taxon>
        <taxon>Pseudonocardiaceae</taxon>
        <taxon>Kibdelosporangium</taxon>
    </lineage>
</organism>
<reference evidence="1 2" key="1">
    <citation type="submission" date="2015-07" db="EMBL/GenBank/DDBJ databases">
        <title>Genome sequencing of Kibdelosporangium phytohabitans.</title>
        <authorList>
            <person name="Qin S."/>
            <person name="Xing K."/>
        </authorList>
    </citation>
    <scope>NUCLEOTIDE SEQUENCE [LARGE SCALE GENOMIC DNA]</scope>
    <source>
        <strain evidence="1 2">KLBMP1111</strain>
    </source>
</reference>
<proteinExistence type="predicted"/>
<evidence type="ECO:0000313" key="1">
    <source>
        <dbReference type="EMBL" id="ALG10378.1"/>
    </source>
</evidence>
<dbReference type="AlphaFoldDB" id="A0A0N9HY45"/>
<protein>
    <submittedName>
        <fullName evidence="1">Uncharacterized protein</fullName>
    </submittedName>
</protein>